<dbReference type="Proteomes" id="UP000245918">
    <property type="component" value="Plasmid pET-ATCC-159-1"/>
</dbReference>
<evidence type="ECO:0000313" key="1">
    <source>
        <dbReference type="EMBL" id="UCQ02045.1"/>
    </source>
</evidence>
<geneLocation type="plasmid" evidence="1 2">
    <name>pET-ATCC-159-1</name>
</geneLocation>
<evidence type="ECO:0000313" key="2">
    <source>
        <dbReference type="Proteomes" id="UP000245918"/>
    </source>
</evidence>
<proteinExistence type="predicted"/>
<dbReference type="EMBL" id="CP084508">
    <property type="protein sequence ID" value="UCQ02045.1"/>
    <property type="molecule type" value="Genomic_DNA"/>
</dbReference>
<protein>
    <submittedName>
        <fullName evidence="1">Fimbria/pilus periplasmic chaperone</fullName>
    </submittedName>
</protein>
<accession>A0AC61TMU5</accession>
<keyword evidence="1" id="KW-0614">Plasmid</keyword>
<reference evidence="1" key="1">
    <citation type="submission" date="2021-09" db="EMBL/GenBank/DDBJ databases">
        <title>Comparative genomics of Edwardsiella genus reveals species-based diversity.</title>
        <authorList>
            <person name="Tekedar H.C."/>
            <person name="Kumru S."/>
            <person name="Waldbieser G.C."/>
            <person name="Reichley S.R."/>
            <person name="Lawrence M.L."/>
            <person name="Griffin M.J."/>
        </authorList>
    </citation>
    <scope>NUCLEOTIDE SEQUENCE</scope>
    <source>
        <strain evidence="1">ATCC 15947</strain>
    </source>
</reference>
<keyword evidence="2" id="KW-1185">Reference proteome</keyword>
<gene>
    <name evidence="1" type="ORF">DCL27_17280</name>
</gene>
<organism evidence="1 2">
    <name type="scientific">Edwardsiella tarda ATCC 15947 = NBRC 105688</name>
    <dbReference type="NCBI Taxonomy" id="667121"/>
    <lineage>
        <taxon>Bacteria</taxon>
        <taxon>Pseudomonadati</taxon>
        <taxon>Pseudomonadota</taxon>
        <taxon>Gammaproteobacteria</taxon>
        <taxon>Enterobacterales</taxon>
        <taxon>Hafniaceae</taxon>
        <taxon>Edwardsiella</taxon>
    </lineage>
</organism>
<sequence length="262" mass="28699">MKKNTSTSTSKVLLLALAAYSFFYNFAAANVFENKSSDTMVSTTNFGIVLNKAKVIYNQGDNGQTLTVDNPRSYPVLVQSSVLNSDKEKSNKFIVTPPLFRLEPKETDLIQIVYSGGEFPSNKESLNWLCVKGVPPKGGELWNPQSEGGSKNKLNINILIAVDNCIKLIYRPQSVQGKPSDQVGELKWRLVGRKLVVDNPTPFVMSITDLKLNGVAINSGYVNPMSSTSFELPSEGAKPGKLSWSIVGDLGNVSKGWNYIVK</sequence>
<name>A0AC61TMU5_EDWTA</name>